<dbReference type="STRING" id="1122185.N792_02500"/>
<feature type="domain" description="Beta-lactamase-related" evidence="2">
    <location>
        <begin position="146"/>
        <end position="431"/>
    </location>
</feature>
<gene>
    <name evidence="3" type="ORF">N792_02500</name>
</gene>
<proteinExistence type="predicted"/>
<keyword evidence="1" id="KW-1133">Transmembrane helix</keyword>
<dbReference type="SUPFAM" id="SSF56601">
    <property type="entry name" value="beta-lactamase/transpeptidase-like"/>
    <property type="match status" value="1"/>
</dbReference>
<evidence type="ECO:0000256" key="1">
    <source>
        <dbReference type="SAM" id="Phobius"/>
    </source>
</evidence>
<name>A0A0A0EL72_9GAMM</name>
<dbReference type="Proteomes" id="UP000030017">
    <property type="component" value="Unassembled WGS sequence"/>
</dbReference>
<comment type="caution">
    <text evidence="3">The sequence shown here is derived from an EMBL/GenBank/DDBJ whole genome shotgun (WGS) entry which is preliminary data.</text>
</comment>
<dbReference type="eggNOG" id="COG1680">
    <property type="taxonomic scope" value="Bacteria"/>
</dbReference>
<reference evidence="3 4" key="1">
    <citation type="submission" date="2013-08" db="EMBL/GenBank/DDBJ databases">
        <title>Genome sequencing of Lysobacter.</title>
        <authorList>
            <person name="Zhang S."/>
            <person name="Wang G."/>
        </authorList>
    </citation>
    <scope>NUCLEOTIDE SEQUENCE [LARGE SCALE GENOMIC DNA]</scope>
    <source>
        <strain evidence="3 4">Ko07</strain>
    </source>
</reference>
<dbReference type="PANTHER" id="PTHR43283:SF7">
    <property type="entry name" value="BETA-LACTAMASE-RELATED DOMAIN-CONTAINING PROTEIN"/>
    <property type="match status" value="1"/>
</dbReference>
<dbReference type="InterPro" id="IPR050789">
    <property type="entry name" value="Diverse_Enzym_Activities"/>
</dbReference>
<dbReference type="AlphaFoldDB" id="A0A0A0EL72"/>
<accession>A0A0A0EL72</accession>
<dbReference type="InterPro" id="IPR001466">
    <property type="entry name" value="Beta-lactam-related"/>
</dbReference>
<keyword evidence="3" id="KW-0378">Hydrolase</keyword>
<dbReference type="InterPro" id="IPR012338">
    <property type="entry name" value="Beta-lactam/transpept-like"/>
</dbReference>
<evidence type="ECO:0000259" key="2">
    <source>
        <dbReference type="Pfam" id="PF00144"/>
    </source>
</evidence>
<dbReference type="Pfam" id="PF00144">
    <property type="entry name" value="Beta-lactamase"/>
    <property type="match status" value="1"/>
</dbReference>
<feature type="transmembrane region" description="Helical" evidence="1">
    <location>
        <begin position="21"/>
        <end position="39"/>
    </location>
</feature>
<protein>
    <submittedName>
        <fullName evidence="3">6-aminohexanoate hydrolase</fullName>
    </submittedName>
</protein>
<dbReference type="EMBL" id="AVPS01000010">
    <property type="protein sequence ID" value="KGM50858.1"/>
    <property type="molecule type" value="Genomic_DNA"/>
</dbReference>
<dbReference type="PANTHER" id="PTHR43283">
    <property type="entry name" value="BETA-LACTAMASE-RELATED"/>
    <property type="match status" value="1"/>
</dbReference>
<keyword evidence="4" id="KW-1185">Reference proteome</keyword>
<evidence type="ECO:0000313" key="4">
    <source>
        <dbReference type="Proteomes" id="UP000030017"/>
    </source>
</evidence>
<evidence type="ECO:0000313" key="3">
    <source>
        <dbReference type="EMBL" id="KGM50858.1"/>
    </source>
</evidence>
<dbReference type="OrthoDB" id="6963107at2"/>
<keyword evidence="1" id="KW-0812">Transmembrane</keyword>
<organism evidence="3 4">
    <name type="scientific">Lysobacter concretionis Ko07 = DSM 16239</name>
    <dbReference type="NCBI Taxonomy" id="1122185"/>
    <lineage>
        <taxon>Bacteria</taxon>
        <taxon>Pseudomonadati</taxon>
        <taxon>Pseudomonadota</taxon>
        <taxon>Gammaproteobacteria</taxon>
        <taxon>Lysobacterales</taxon>
        <taxon>Lysobacteraceae</taxon>
        <taxon>Novilysobacter</taxon>
    </lineage>
</organism>
<keyword evidence="1" id="KW-0472">Membrane</keyword>
<sequence>MPYPAFDPRSIARHARPRTSVLSLLYAAIVGVTLIPLIAQAQPAAPLSAADSNPAKLGWMVGSPPPADKIIRFSDPDYFSFPKLRWTVCHFRQLMPTVNVSRGLGAPVPLKRSIDDAIDAVTFTPLGGDTPMTWEQSLAANYTDGIVVLHHGVVVYERYNGCLDEAGQHGAMSVTKSLTGLLGEMLVAEGTLDATAKVDTIVPELARSAFGDATVRQVLDMATGLHYDENYADPESEVWRYAAAGNPLPKPADYTGPRTYYEYLETVRKQGRHGVAFGYKTINSDALGWIIARVSGKSVAQLLSERIWSRMGAEQDGYYTVDSIGTPFAGGGFNAGLRDMARLGQLLLDDGVVNGQRLLPKAAIDDIRSGGDKAAFTKAGYPLLKGWSYRNMWWVTHNRHGAFMARGVHGQALYIDPTADVVIARFSSHPVAGNAINDPTTLPAFAAVAEYLVEQRD</sequence>
<dbReference type="Gene3D" id="3.40.710.10">
    <property type="entry name" value="DD-peptidase/beta-lactamase superfamily"/>
    <property type="match status" value="1"/>
</dbReference>
<dbReference type="GO" id="GO:0016787">
    <property type="term" value="F:hydrolase activity"/>
    <property type="evidence" value="ECO:0007669"/>
    <property type="project" value="UniProtKB-KW"/>
</dbReference>